<sequence length="180" mass="20290">MGGGSSTASELQRLEDSVRDLRFMFEEPPFKLHGSDMTSSSSSGGRPSFRLLGSATAFSRSFVWLSPSTPFGSAMTTSSSNNGGRPLSGDDEEFSLRLLGSRSFEPLPPNMDEMRKMRERKQQQKDFIVTHLGSRSYEPLPLNMDEMRKMRERKQQQKDFIVTHLGSRSYEPLPLNSKSK</sequence>
<feature type="compositionally biased region" description="Polar residues" evidence="1">
    <location>
        <begin position="72"/>
        <end position="83"/>
    </location>
</feature>
<name>A0A6G0IMP5_LARCR</name>
<evidence type="ECO:0000256" key="1">
    <source>
        <dbReference type="SAM" id="MobiDB-lite"/>
    </source>
</evidence>
<protein>
    <submittedName>
        <fullName evidence="2">Uncharacterized protein</fullName>
    </submittedName>
</protein>
<feature type="region of interest" description="Disordered" evidence="1">
    <location>
        <begin position="161"/>
        <end position="180"/>
    </location>
</feature>
<dbReference type="AlphaFoldDB" id="A0A6G0IMP5"/>
<comment type="caution">
    <text evidence="2">The sequence shown here is derived from an EMBL/GenBank/DDBJ whole genome shotgun (WGS) entry which is preliminary data.</text>
</comment>
<reference evidence="2 3" key="1">
    <citation type="submission" date="2019-07" db="EMBL/GenBank/DDBJ databases">
        <title>Chromosome genome assembly for large yellow croaker.</title>
        <authorList>
            <person name="Xiao S."/>
        </authorList>
    </citation>
    <scope>NUCLEOTIDE SEQUENCE [LARGE SCALE GENOMIC DNA]</scope>
    <source>
        <strain evidence="2">JMULYC20181020</strain>
        <tissue evidence="2">Muscle</tissue>
    </source>
</reference>
<dbReference type="Proteomes" id="UP000424527">
    <property type="component" value="Unassembled WGS sequence"/>
</dbReference>
<proteinExistence type="predicted"/>
<evidence type="ECO:0000313" key="2">
    <source>
        <dbReference type="EMBL" id="KAE8292551.1"/>
    </source>
</evidence>
<keyword evidence="3" id="KW-1185">Reference proteome</keyword>
<evidence type="ECO:0000313" key="3">
    <source>
        <dbReference type="Proteomes" id="UP000424527"/>
    </source>
</evidence>
<feature type="region of interest" description="Disordered" evidence="1">
    <location>
        <begin position="72"/>
        <end position="122"/>
    </location>
</feature>
<organism evidence="2 3">
    <name type="scientific">Larimichthys crocea</name>
    <name type="common">Large yellow croaker</name>
    <name type="synonym">Pseudosciaena crocea</name>
    <dbReference type="NCBI Taxonomy" id="215358"/>
    <lineage>
        <taxon>Eukaryota</taxon>
        <taxon>Metazoa</taxon>
        <taxon>Chordata</taxon>
        <taxon>Craniata</taxon>
        <taxon>Vertebrata</taxon>
        <taxon>Euteleostomi</taxon>
        <taxon>Actinopterygii</taxon>
        <taxon>Neopterygii</taxon>
        <taxon>Teleostei</taxon>
        <taxon>Neoteleostei</taxon>
        <taxon>Acanthomorphata</taxon>
        <taxon>Eupercaria</taxon>
        <taxon>Sciaenidae</taxon>
        <taxon>Larimichthys</taxon>
    </lineage>
</organism>
<gene>
    <name evidence="2" type="ORF">D5F01_LYC09921</name>
</gene>
<accession>A0A6G0IMP5</accession>
<dbReference type="EMBL" id="REGW02000009">
    <property type="protein sequence ID" value="KAE8292551.1"/>
    <property type="molecule type" value="Genomic_DNA"/>
</dbReference>
<feature type="compositionally biased region" description="Basic and acidic residues" evidence="1">
    <location>
        <begin position="112"/>
        <end position="122"/>
    </location>
</feature>